<reference evidence="3 4" key="1">
    <citation type="submission" date="2018-04" db="EMBL/GenBank/DDBJ databases">
        <title>Genomic Encyclopedia of Archaeal and Bacterial Type Strains, Phase II (KMG-II): from individual species to whole genera.</title>
        <authorList>
            <person name="Goeker M."/>
        </authorList>
    </citation>
    <scope>NUCLEOTIDE SEQUENCE [LARGE SCALE GENOMIC DNA]</scope>
    <source>
        <strain evidence="3 4">DSM 5822</strain>
    </source>
</reference>
<accession>A0A2T5J017</accession>
<dbReference type="InterPro" id="IPR044087">
    <property type="entry name" value="NahD-like"/>
</dbReference>
<dbReference type="Pfam" id="PF01323">
    <property type="entry name" value="DSBA"/>
    <property type="match status" value="1"/>
</dbReference>
<dbReference type="InterPro" id="IPR001853">
    <property type="entry name" value="DSBA-like_thioredoxin_dom"/>
</dbReference>
<dbReference type="InterPro" id="IPR051924">
    <property type="entry name" value="GST_Kappa/NadH"/>
</dbReference>
<dbReference type="GO" id="GO:0006749">
    <property type="term" value="P:glutathione metabolic process"/>
    <property type="evidence" value="ECO:0007669"/>
    <property type="project" value="TreeGrafter"/>
</dbReference>
<name>A0A2T5J017_9GAMM</name>
<evidence type="ECO:0000259" key="2">
    <source>
        <dbReference type="Pfam" id="PF01323"/>
    </source>
</evidence>
<dbReference type="GO" id="GO:0004364">
    <property type="term" value="F:glutathione transferase activity"/>
    <property type="evidence" value="ECO:0007669"/>
    <property type="project" value="TreeGrafter"/>
</dbReference>
<dbReference type="CDD" id="cd03022">
    <property type="entry name" value="DsbA_HCCA_Iso"/>
    <property type="match status" value="1"/>
</dbReference>
<dbReference type="PANTHER" id="PTHR42943">
    <property type="entry name" value="GLUTATHIONE S-TRANSFERASE KAPPA"/>
    <property type="match status" value="1"/>
</dbReference>
<dbReference type="GO" id="GO:0004602">
    <property type="term" value="F:glutathione peroxidase activity"/>
    <property type="evidence" value="ECO:0007669"/>
    <property type="project" value="TreeGrafter"/>
</dbReference>
<dbReference type="InterPro" id="IPR014440">
    <property type="entry name" value="HCCAis_GSTk"/>
</dbReference>
<dbReference type="AlphaFoldDB" id="A0A2T5J017"/>
<keyword evidence="4" id="KW-1185">Reference proteome</keyword>
<proteinExistence type="predicted"/>
<dbReference type="OrthoDB" id="5244108at2"/>
<evidence type="ECO:0000313" key="3">
    <source>
        <dbReference type="EMBL" id="PTQ89688.1"/>
    </source>
</evidence>
<evidence type="ECO:0000256" key="1">
    <source>
        <dbReference type="PIRSR" id="PIRSR006386-1"/>
    </source>
</evidence>
<dbReference type="SUPFAM" id="SSF52833">
    <property type="entry name" value="Thioredoxin-like"/>
    <property type="match status" value="1"/>
</dbReference>
<evidence type="ECO:0000313" key="4">
    <source>
        <dbReference type="Proteomes" id="UP000244223"/>
    </source>
</evidence>
<dbReference type="EMBL" id="QAON01000005">
    <property type="protein sequence ID" value="PTQ89688.1"/>
    <property type="molecule type" value="Genomic_DNA"/>
</dbReference>
<keyword evidence="3" id="KW-0413">Isomerase</keyword>
<organism evidence="3 4">
    <name type="scientific">Agitococcus lubricus</name>
    <dbReference type="NCBI Taxonomy" id="1077255"/>
    <lineage>
        <taxon>Bacteria</taxon>
        <taxon>Pseudomonadati</taxon>
        <taxon>Pseudomonadota</taxon>
        <taxon>Gammaproteobacteria</taxon>
        <taxon>Moraxellales</taxon>
        <taxon>Moraxellaceae</taxon>
        <taxon>Agitococcus</taxon>
    </lineage>
</organism>
<dbReference type="PANTHER" id="PTHR42943:SF2">
    <property type="entry name" value="GLUTATHIONE S-TRANSFERASE KAPPA 1"/>
    <property type="match status" value="1"/>
</dbReference>
<dbReference type="Gene3D" id="3.40.30.10">
    <property type="entry name" value="Glutaredoxin"/>
    <property type="match status" value="1"/>
</dbReference>
<dbReference type="Proteomes" id="UP000244223">
    <property type="component" value="Unassembled WGS sequence"/>
</dbReference>
<dbReference type="GO" id="GO:1901170">
    <property type="term" value="P:naphthalene catabolic process"/>
    <property type="evidence" value="ECO:0007669"/>
    <property type="project" value="InterPro"/>
</dbReference>
<dbReference type="RefSeq" id="WP_107865211.1">
    <property type="nucleotide sequence ID" value="NZ_QAON01000005.1"/>
</dbReference>
<gene>
    <name evidence="3" type="ORF">C8N29_10511</name>
</gene>
<comment type="caution">
    <text evidence="3">The sequence shown here is derived from an EMBL/GenBank/DDBJ whole genome shotgun (WGS) entry which is preliminary data.</text>
</comment>
<feature type="domain" description="DSBA-like thioredoxin" evidence="2">
    <location>
        <begin position="4"/>
        <end position="185"/>
    </location>
</feature>
<dbReference type="GO" id="GO:0018845">
    <property type="term" value="F:2-hydroxychromene-2-carboxylate isomerase activity"/>
    <property type="evidence" value="ECO:0007669"/>
    <property type="project" value="InterPro"/>
</dbReference>
<sequence>MKKLEFFYDIVSPYSYIAATQLGQFEGKAEVIWKPVLLGGVFKATGNSGPAFTVPAKMPYMFKDLQRLSAYYQIPLKIPANFPANTVTIQRVLCAASDVERPALTHKLYEAYWGQGLDVTNAELLTQLVGAELVAKTQEDSVKNALKANTEEVVARGAFGAPTFFLGDDMFFGSDRFFLIQEALK</sequence>
<feature type="active site" description="Nucleophile" evidence="1">
    <location>
        <position position="12"/>
    </location>
</feature>
<protein>
    <submittedName>
        <fullName evidence="3">2-hydroxychromene-2-carboxylate isomerase</fullName>
    </submittedName>
</protein>
<dbReference type="PIRSF" id="PIRSF006386">
    <property type="entry name" value="HCCAis_GSTk"/>
    <property type="match status" value="1"/>
</dbReference>
<dbReference type="InterPro" id="IPR036249">
    <property type="entry name" value="Thioredoxin-like_sf"/>
</dbReference>